<dbReference type="EMBL" id="GISG01203466">
    <property type="protein sequence ID" value="MBA4659293.1"/>
    <property type="molecule type" value="Transcribed_RNA"/>
</dbReference>
<sequence>MKMNRKIILWSRPSSHPRHSFLLSHLTHKPQEGIPHHTTHPPPRLRLGFCHRILESRRGRCHEELNLLFRVPFGHIPLRHPIPNIIHPNVAQFVLIPLNLVLF</sequence>
<reference evidence="1" key="2">
    <citation type="submission" date="2020-07" db="EMBL/GenBank/DDBJ databases">
        <authorList>
            <person name="Vera ALvarez R."/>
            <person name="Arias-Moreno D.M."/>
            <person name="Jimenez-Jacinto V."/>
            <person name="Jimenez-Bremont J.F."/>
            <person name="Swaminathan K."/>
            <person name="Moose S.P."/>
            <person name="Guerrero-Gonzalez M.L."/>
            <person name="Marino-Ramirez L."/>
            <person name="Landsman D."/>
            <person name="Rodriguez-Kessler M."/>
            <person name="Delgado-Sanchez P."/>
        </authorList>
    </citation>
    <scope>NUCLEOTIDE SEQUENCE</scope>
    <source>
        <tissue evidence="1">Cladode</tissue>
    </source>
</reference>
<protein>
    <submittedName>
        <fullName evidence="1">Uncharacterized protein</fullName>
    </submittedName>
</protein>
<accession>A0A7C9A7A8</accession>
<reference evidence="1" key="1">
    <citation type="journal article" date="2013" name="J. Plant Res.">
        <title>Effect of fungi and light on seed germination of three Opuntia species from semiarid lands of central Mexico.</title>
        <authorList>
            <person name="Delgado-Sanchez P."/>
            <person name="Jimenez-Bremont J.F."/>
            <person name="Guerrero-Gonzalez Mde L."/>
            <person name="Flores J."/>
        </authorList>
    </citation>
    <scope>NUCLEOTIDE SEQUENCE</scope>
    <source>
        <tissue evidence="1">Cladode</tissue>
    </source>
</reference>
<dbReference type="AlphaFoldDB" id="A0A7C9A7A8"/>
<proteinExistence type="predicted"/>
<name>A0A7C9A7A8_OPUST</name>
<evidence type="ECO:0000313" key="1">
    <source>
        <dbReference type="EMBL" id="MBA4659293.1"/>
    </source>
</evidence>
<organism evidence="1">
    <name type="scientific">Opuntia streptacantha</name>
    <name type="common">Prickly pear cactus</name>
    <name type="synonym">Opuntia cardona</name>
    <dbReference type="NCBI Taxonomy" id="393608"/>
    <lineage>
        <taxon>Eukaryota</taxon>
        <taxon>Viridiplantae</taxon>
        <taxon>Streptophyta</taxon>
        <taxon>Embryophyta</taxon>
        <taxon>Tracheophyta</taxon>
        <taxon>Spermatophyta</taxon>
        <taxon>Magnoliopsida</taxon>
        <taxon>eudicotyledons</taxon>
        <taxon>Gunneridae</taxon>
        <taxon>Pentapetalae</taxon>
        <taxon>Caryophyllales</taxon>
        <taxon>Cactineae</taxon>
        <taxon>Cactaceae</taxon>
        <taxon>Opuntioideae</taxon>
        <taxon>Opuntia</taxon>
    </lineage>
</organism>